<feature type="domain" description="SAF" evidence="1">
    <location>
        <begin position="54"/>
        <end position="116"/>
    </location>
</feature>
<dbReference type="RefSeq" id="WP_095576602.1">
    <property type="nucleotide sequence ID" value="NZ_CP023147.1"/>
</dbReference>
<dbReference type="CDD" id="cd11614">
    <property type="entry name" value="SAF_CpaB_FlgA_like"/>
    <property type="match status" value="1"/>
</dbReference>
<accession>A0AAC9VNT0</accession>
<dbReference type="SMART" id="SM00858">
    <property type="entry name" value="SAF"/>
    <property type="match status" value="1"/>
</dbReference>
<protein>
    <submittedName>
        <fullName evidence="2">Flagellar biosynthesis protein FlgA</fullName>
    </submittedName>
</protein>
<keyword evidence="2" id="KW-0966">Cell projection</keyword>
<organism evidence="2 3">
    <name type="scientific">Mycobacterium marseillense</name>
    <dbReference type="NCBI Taxonomy" id="701042"/>
    <lineage>
        <taxon>Bacteria</taxon>
        <taxon>Bacillati</taxon>
        <taxon>Actinomycetota</taxon>
        <taxon>Actinomycetes</taxon>
        <taxon>Mycobacteriales</taxon>
        <taxon>Mycobacteriaceae</taxon>
        <taxon>Mycobacterium</taxon>
        <taxon>Mycobacterium avium complex (MAC)</taxon>
    </lineage>
</organism>
<evidence type="ECO:0000313" key="3">
    <source>
        <dbReference type="Proteomes" id="UP000216246"/>
    </source>
</evidence>
<dbReference type="InterPro" id="IPR013974">
    <property type="entry name" value="SAF"/>
</dbReference>
<dbReference type="AlphaFoldDB" id="A0AAC9VNT0"/>
<evidence type="ECO:0000313" key="2">
    <source>
        <dbReference type="EMBL" id="ASW89296.1"/>
    </source>
</evidence>
<name>A0AAC9VNT0_9MYCO</name>
<proteinExistence type="predicted"/>
<dbReference type="Proteomes" id="UP000216246">
    <property type="component" value="Chromosome"/>
</dbReference>
<dbReference type="EMBL" id="CP023147">
    <property type="protein sequence ID" value="ASW89296.1"/>
    <property type="molecule type" value="Genomic_DNA"/>
</dbReference>
<keyword evidence="2" id="KW-0282">Flagellum</keyword>
<dbReference type="KEGG" id="mmal:CKJ54_04815"/>
<sequence>MGESSLNPSALSRLSLWLRPDWTRTVLARRVAAGGLVVLAGIATLRSNPAGDYAQVVVADQDLRPGIALTAADVRLEKRLAATVPDGARTDVGGVVGSTLASPARRGEVLTDVRLLGSRLADAAIGSKAGPGARIVPLHLADGALIDLVRAGDVVDVLAAPATGAPETPHAAPKVVATDAVVVLVSAKEKLQAADGDRVVLVALPARVANTVAGSALGQTVTLTLH</sequence>
<reference evidence="2 3" key="1">
    <citation type="submission" date="2017-08" db="EMBL/GenBank/DDBJ databases">
        <title>Phylogentic analysis of Mycobacterium avium complex whole genomes.</title>
        <authorList>
            <person name="Caverly L.J."/>
            <person name="Spilker T."/>
            <person name="LiPuma J."/>
        </authorList>
    </citation>
    <scope>NUCLEOTIDE SEQUENCE [LARGE SCALE GENOMIC DNA]</scope>
    <source>
        <strain evidence="2 3">FLAC0026</strain>
    </source>
</reference>
<evidence type="ECO:0000259" key="1">
    <source>
        <dbReference type="SMART" id="SM00858"/>
    </source>
</evidence>
<gene>
    <name evidence="2" type="ORF">CKJ54_04815</name>
</gene>
<dbReference type="Pfam" id="PF08666">
    <property type="entry name" value="SAF"/>
    <property type="match status" value="1"/>
</dbReference>
<dbReference type="Gene3D" id="3.90.1210.10">
    <property type="entry name" value="Antifreeze-like/N-acetylneuraminic acid synthase C-terminal domain"/>
    <property type="match status" value="1"/>
</dbReference>
<keyword evidence="2" id="KW-0969">Cilium</keyword>